<reference evidence="1" key="1">
    <citation type="submission" date="2019-10" db="EMBL/GenBank/DDBJ databases">
        <authorList>
            <consortium name="DOE Joint Genome Institute"/>
            <person name="Kuo A."/>
            <person name="Miyauchi S."/>
            <person name="Kiss E."/>
            <person name="Drula E."/>
            <person name="Kohler A."/>
            <person name="Sanchez-Garcia M."/>
            <person name="Andreopoulos B."/>
            <person name="Barry K.W."/>
            <person name="Bonito G."/>
            <person name="Buee M."/>
            <person name="Carver A."/>
            <person name="Chen C."/>
            <person name="Cichocki N."/>
            <person name="Clum A."/>
            <person name="Culley D."/>
            <person name="Crous P.W."/>
            <person name="Fauchery L."/>
            <person name="Girlanda M."/>
            <person name="Hayes R."/>
            <person name="Keri Z."/>
            <person name="LaButti K."/>
            <person name="Lipzen A."/>
            <person name="Lombard V."/>
            <person name="Magnuson J."/>
            <person name="Maillard F."/>
            <person name="Morin E."/>
            <person name="Murat C."/>
            <person name="Nolan M."/>
            <person name="Ohm R."/>
            <person name="Pangilinan J."/>
            <person name="Pereira M."/>
            <person name="Perotto S."/>
            <person name="Peter M."/>
            <person name="Riley R."/>
            <person name="Sitrit Y."/>
            <person name="Stielow B."/>
            <person name="Szollosi G."/>
            <person name="Zifcakova L."/>
            <person name="Stursova M."/>
            <person name="Spatafora J.W."/>
            <person name="Tedersoo L."/>
            <person name="Vaario L.-M."/>
            <person name="Yamada A."/>
            <person name="Yan M."/>
            <person name="Wang P."/>
            <person name="Xu J."/>
            <person name="Bruns T."/>
            <person name="Baldrian P."/>
            <person name="Vilgalys R."/>
            <person name="Henrissat B."/>
            <person name="Grigoriev I.V."/>
            <person name="Hibbett D."/>
            <person name="Nagy L.G."/>
            <person name="Martin F.M."/>
        </authorList>
    </citation>
    <scope>NUCLEOTIDE SEQUENCE</scope>
    <source>
        <strain evidence="1">BED1</strain>
    </source>
</reference>
<gene>
    <name evidence="1" type="ORF">L210DRAFT_3563939</name>
</gene>
<proteinExistence type="predicted"/>
<protein>
    <submittedName>
        <fullName evidence="1">Uncharacterized protein</fullName>
    </submittedName>
</protein>
<reference evidence="1" key="2">
    <citation type="journal article" date="2020" name="Nat. Commun.">
        <title>Large-scale genome sequencing of mycorrhizal fungi provides insights into the early evolution of symbiotic traits.</title>
        <authorList>
            <person name="Miyauchi S."/>
            <person name="Kiss E."/>
            <person name="Kuo A."/>
            <person name="Drula E."/>
            <person name="Kohler A."/>
            <person name="Sanchez-Garcia M."/>
            <person name="Morin E."/>
            <person name="Andreopoulos B."/>
            <person name="Barry K.W."/>
            <person name="Bonito G."/>
            <person name="Buee M."/>
            <person name="Carver A."/>
            <person name="Chen C."/>
            <person name="Cichocki N."/>
            <person name="Clum A."/>
            <person name="Culley D."/>
            <person name="Crous P.W."/>
            <person name="Fauchery L."/>
            <person name="Girlanda M."/>
            <person name="Hayes R.D."/>
            <person name="Keri Z."/>
            <person name="LaButti K."/>
            <person name="Lipzen A."/>
            <person name="Lombard V."/>
            <person name="Magnuson J."/>
            <person name="Maillard F."/>
            <person name="Murat C."/>
            <person name="Nolan M."/>
            <person name="Ohm R.A."/>
            <person name="Pangilinan J."/>
            <person name="Pereira M.F."/>
            <person name="Perotto S."/>
            <person name="Peter M."/>
            <person name="Pfister S."/>
            <person name="Riley R."/>
            <person name="Sitrit Y."/>
            <person name="Stielow J.B."/>
            <person name="Szollosi G."/>
            <person name="Zifcakova L."/>
            <person name="Stursova M."/>
            <person name="Spatafora J.W."/>
            <person name="Tedersoo L."/>
            <person name="Vaario L.M."/>
            <person name="Yamada A."/>
            <person name="Yan M."/>
            <person name="Wang P."/>
            <person name="Xu J."/>
            <person name="Bruns T."/>
            <person name="Baldrian P."/>
            <person name="Vilgalys R."/>
            <person name="Dunand C."/>
            <person name="Henrissat B."/>
            <person name="Grigoriev I.V."/>
            <person name="Hibbett D."/>
            <person name="Nagy L.G."/>
            <person name="Martin F.M."/>
        </authorList>
    </citation>
    <scope>NUCLEOTIDE SEQUENCE</scope>
    <source>
        <strain evidence="1">BED1</strain>
    </source>
</reference>
<evidence type="ECO:0000313" key="2">
    <source>
        <dbReference type="Proteomes" id="UP001194468"/>
    </source>
</evidence>
<dbReference type="EMBL" id="WHUW01000071">
    <property type="protein sequence ID" value="KAF8428864.1"/>
    <property type="molecule type" value="Genomic_DNA"/>
</dbReference>
<keyword evidence="2" id="KW-1185">Reference proteome</keyword>
<sequence>MRAMTLPSPAEWAIIRQYAVRVRELWIMEAPEPLFLCAFCEAPSSDLSWTGPTPNSFPSFQI</sequence>
<dbReference type="Proteomes" id="UP001194468">
    <property type="component" value="Unassembled WGS sequence"/>
</dbReference>
<dbReference type="AlphaFoldDB" id="A0AAD4G8N5"/>
<name>A0AAD4G8N5_BOLED</name>
<evidence type="ECO:0000313" key="1">
    <source>
        <dbReference type="EMBL" id="KAF8428864.1"/>
    </source>
</evidence>
<accession>A0AAD4G8N5</accession>
<organism evidence="1 2">
    <name type="scientific">Boletus edulis BED1</name>
    <dbReference type="NCBI Taxonomy" id="1328754"/>
    <lineage>
        <taxon>Eukaryota</taxon>
        <taxon>Fungi</taxon>
        <taxon>Dikarya</taxon>
        <taxon>Basidiomycota</taxon>
        <taxon>Agaricomycotina</taxon>
        <taxon>Agaricomycetes</taxon>
        <taxon>Agaricomycetidae</taxon>
        <taxon>Boletales</taxon>
        <taxon>Boletineae</taxon>
        <taxon>Boletaceae</taxon>
        <taxon>Boletoideae</taxon>
        <taxon>Boletus</taxon>
    </lineage>
</organism>
<comment type="caution">
    <text evidence="1">The sequence shown here is derived from an EMBL/GenBank/DDBJ whole genome shotgun (WGS) entry which is preliminary data.</text>
</comment>